<evidence type="ECO:0000313" key="2">
    <source>
        <dbReference type="Proteomes" id="UP001276902"/>
    </source>
</evidence>
<comment type="caution">
    <text evidence="1">The sequence shown here is derived from an EMBL/GenBank/DDBJ whole genome shotgun (WGS) entry which is preliminary data.</text>
</comment>
<reference evidence="1" key="1">
    <citation type="submission" date="2022-03" db="EMBL/GenBank/DDBJ databases">
        <title>First case of bacteraemia caused by Dielma fastidiosa in a patient hospitalised with diverticulitis.</title>
        <authorList>
            <person name="Forman-Ankjaer B."/>
            <person name="Hvid-Jensen F."/>
            <person name="Kobel C.M."/>
            <person name="Greve T."/>
        </authorList>
    </citation>
    <scope>NUCLEOTIDE SEQUENCE</scope>
    <source>
        <strain evidence="1">AUH_DF_2021</strain>
    </source>
</reference>
<dbReference type="EMBL" id="JALDAW010000016">
    <property type="protein sequence ID" value="MDY5168610.1"/>
    <property type="molecule type" value="Genomic_DNA"/>
</dbReference>
<dbReference type="Proteomes" id="UP001276902">
    <property type="component" value="Unassembled WGS sequence"/>
</dbReference>
<accession>A0AB35UU35</accession>
<dbReference type="AlphaFoldDB" id="A0AB35UU35"/>
<dbReference type="RefSeq" id="WP_320883833.1">
    <property type="nucleotide sequence ID" value="NZ_BAABZA010000010.1"/>
</dbReference>
<sequence length="250" mass="28471">MADIEYFYPEVKVNMNGFSLDKGISIEVVSSKNTVYDYAKIMFTKEILDKINVKKGDDCEILFGYSGNLESIFKGSVVKDLNDSSDKCSIQLKDDMLKFERTIITDTYMNAAPQEIIGNVCMKAGIQDLSLSTQTYVSKTISFRSMNGIKLIQYINSLWSLKHKFYMQAGCFYWGVSSKQKEIAVFSYGSNILSMKRISGSWEMQTVSVPFLKHSTLIRVDHPLVSGDYEISKIIFRVNEQGFVRSLIQF</sequence>
<proteinExistence type="predicted"/>
<evidence type="ECO:0000313" key="1">
    <source>
        <dbReference type="EMBL" id="MDY5168610.1"/>
    </source>
</evidence>
<name>A0AB35UU35_9FIRM</name>
<organism evidence="1 2">
    <name type="scientific">Dielma fastidiosa</name>
    <dbReference type="NCBI Taxonomy" id="1034346"/>
    <lineage>
        <taxon>Bacteria</taxon>
        <taxon>Bacillati</taxon>
        <taxon>Bacillota</taxon>
        <taxon>Erysipelotrichia</taxon>
        <taxon>Erysipelotrichales</taxon>
        <taxon>Erysipelotrichaceae</taxon>
        <taxon>Dielma</taxon>
    </lineage>
</organism>
<gene>
    <name evidence="1" type="ORF">MQE39_10835</name>
</gene>
<protein>
    <submittedName>
        <fullName evidence="1">Uncharacterized protein</fullName>
    </submittedName>
</protein>